<comment type="caution">
    <text evidence="5">The sequence shown here is derived from an EMBL/GenBank/DDBJ whole genome shotgun (WGS) entry which is preliminary data.</text>
</comment>
<dbReference type="Gene3D" id="3.40.367.20">
    <property type="match status" value="1"/>
</dbReference>
<evidence type="ECO:0000313" key="6">
    <source>
        <dbReference type="Proteomes" id="UP000635278"/>
    </source>
</evidence>
<dbReference type="Pfam" id="PF02685">
    <property type="entry name" value="Glucokinase"/>
    <property type="match status" value="1"/>
</dbReference>
<comment type="similarity">
    <text evidence="3">Belongs to the bacterial glucokinase family.</text>
</comment>
<gene>
    <name evidence="5" type="ORF">GOB93_09605</name>
</gene>
<keyword evidence="6" id="KW-1185">Reference proteome</keyword>
<evidence type="ECO:0000256" key="2">
    <source>
        <dbReference type="ARBA" id="ARBA00022777"/>
    </source>
</evidence>
<reference evidence="5 6" key="1">
    <citation type="journal article" date="2020" name="Int. J. Syst. Evol. Microbiol.">
        <title>Novel acetic acid bacteria from cider fermentations: Acetobacter conturbans sp. nov. and Acetobacter fallax sp. nov.</title>
        <authorList>
            <person name="Sombolestani A.S."/>
            <person name="Cleenwerck I."/>
            <person name="Cnockaert M."/>
            <person name="Borremans W."/>
            <person name="Wieme A.D."/>
            <person name="De Vuyst L."/>
            <person name="Vandamme P."/>
        </authorList>
    </citation>
    <scope>NUCLEOTIDE SEQUENCE [LARGE SCALE GENOMIC DNA]</scope>
    <source>
        <strain evidence="5 6">LMG 30640</strain>
    </source>
</reference>
<proteinExistence type="inferred from homology"/>
<evidence type="ECO:0000313" key="5">
    <source>
        <dbReference type="EMBL" id="NHN84895.1"/>
    </source>
</evidence>
<feature type="compositionally biased region" description="Basic and acidic residues" evidence="4">
    <location>
        <begin position="8"/>
        <end position="17"/>
    </location>
</feature>
<dbReference type="PANTHER" id="PTHR47690">
    <property type="entry name" value="GLUCOKINASE"/>
    <property type="match status" value="1"/>
</dbReference>
<keyword evidence="2" id="KW-0418">Kinase</keyword>
<dbReference type="CDD" id="cd24008">
    <property type="entry name" value="ASKHA_NBD_GLK"/>
    <property type="match status" value="1"/>
</dbReference>
<keyword evidence="1" id="KW-0808">Transferase</keyword>
<dbReference type="InterPro" id="IPR043129">
    <property type="entry name" value="ATPase_NBD"/>
</dbReference>
<dbReference type="RefSeq" id="WP_173583278.1">
    <property type="nucleotide sequence ID" value="NZ_WOTB01000010.1"/>
</dbReference>
<dbReference type="PANTHER" id="PTHR47690:SF1">
    <property type="entry name" value="GLUCOKINASE"/>
    <property type="match status" value="1"/>
</dbReference>
<dbReference type="Proteomes" id="UP000635278">
    <property type="component" value="Unassembled WGS sequence"/>
</dbReference>
<evidence type="ECO:0000256" key="3">
    <source>
        <dbReference type="RuleBase" id="RU004046"/>
    </source>
</evidence>
<accession>A0ABX0JQT0</accession>
<name>A0ABX0JQT0_9PROT</name>
<dbReference type="EMBL" id="WOTB01000010">
    <property type="protein sequence ID" value="NHN84895.1"/>
    <property type="molecule type" value="Genomic_DNA"/>
</dbReference>
<dbReference type="InterPro" id="IPR050201">
    <property type="entry name" value="Bacterial_glucokinase"/>
</dbReference>
<dbReference type="Gene3D" id="3.30.420.40">
    <property type="match status" value="1"/>
</dbReference>
<sequence>MQNSAQKPEQDQSRKETPSGTSAAPQDIVAADIGGTHARFAIARVENGTVTSLEDPFILRVADHDTLQDAWHAFGRQAGRPLPAHVAIALACPIQSEVLIMANNPWIVVPADLPRDLNIEPPLFLNDFEAVAHAIASLDITCLPHLCGPDRPLPADGTIVAIGPGTGLGTASIIRRGSQTLVCGAEGGHTGFSPFNDFEDRLLHRLRSVHGRVSAERIISGPGIIPLCAQLAQDTGEAWRDLGDKQLWTLALEGHDRLTREAMSLFCQALGGFAGDMALAHCATGVVVAGGLGKRLMDILPTSGFADRFIAKGRFEEMMRKIPVRMIHYPEPGLFGAASALARKLAHTS</sequence>
<organism evidence="5 6">
    <name type="scientific">Acetobacter musti</name>
    <dbReference type="NCBI Taxonomy" id="864732"/>
    <lineage>
        <taxon>Bacteria</taxon>
        <taxon>Pseudomonadati</taxon>
        <taxon>Pseudomonadota</taxon>
        <taxon>Alphaproteobacteria</taxon>
        <taxon>Acetobacterales</taxon>
        <taxon>Acetobacteraceae</taxon>
        <taxon>Acetobacter</taxon>
    </lineage>
</organism>
<dbReference type="SUPFAM" id="SSF53067">
    <property type="entry name" value="Actin-like ATPase domain"/>
    <property type="match status" value="1"/>
</dbReference>
<dbReference type="InterPro" id="IPR003836">
    <property type="entry name" value="Glucokinase"/>
</dbReference>
<evidence type="ECO:0000256" key="4">
    <source>
        <dbReference type="SAM" id="MobiDB-lite"/>
    </source>
</evidence>
<evidence type="ECO:0000256" key="1">
    <source>
        <dbReference type="ARBA" id="ARBA00022679"/>
    </source>
</evidence>
<protein>
    <submittedName>
        <fullName evidence="5">Glucokinase</fullName>
    </submittedName>
</protein>
<feature type="region of interest" description="Disordered" evidence="4">
    <location>
        <begin position="1"/>
        <end position="25"/>
    </location>
</feature>